<evidence type="ECO:0000313" key="2">
    <source>
        <dbReference type="Proteomes" id="UP001085076"/>
    </source>
</evidence>
<reference evidence="1" key="1">
    <citation type="submission" date="2021-03" db="EMBL/GenBank/DDBJ databases">
        <authorList>
            <person name="Li Z."/>
            <person name="Yang C."/>
        </authorList>
    </citation>
    <scope>NUCLEOTIDE SEQUENCE</scope>
    <source>
        <strain evidence="1">Dzin_1.0</strain>
        <tissue evidence="1">Leaf</tissue>
    </source>
</reference>
<comment type="caution">
    <text evidence="1">The sequence shown here is derived from an EMBL/GenBank/DDBJ whole genome shotgun (WGS) entry which is preliminary data.</text>
</comment>
<evidence type="ECO:0000313" key="1">
    <source>
        <dbReference type="EMBL" id="KAJ0988171.1"/>
    </source>
</evidence>
<dbReference type="AlphaFoldDB" id="A0A9D5HTP4"/>
<organism evidence="1 2">
    <name type="scientific">Dioscorea zingiberensis</name>
    <dbReference type="NCBI Taxonomy" id="325984"/>
    <lineage>
        <taxon>Eukaryota</taxon>
        <taxon>Viridiplantae</taxon>
        <taxon>Streptophyta</taxon>
        <taxon>Embryophyta</taxon>
        <taxon>Tracheophyta</taxon>
        <taxon>Spermatophyta</taxon>
        <taxon>Magnoliopsida</taxon>
        <taxon>Liliopsida</taxon>
        <taxon>Dioscoreales</taxon>
        <taxon>Dioscoreaceae</taxon>
        <taxon>Dioscorea</taxon>
    </lineage>
</organism>
<dbReference type="Proteomes" id="UP001085076">
    <property type="component" value="Miscellaneous, Linkage group lg01"/>
</dbReference>
<protein>
    <submittedName>
        <fullName evidence="1">Uncharacterized protein</fullName>
    </submittedName>
</protein>
<proteinExistence type="predicted"/>
<reference evidence="1" key="2">
    <citation type="journal article" date="2022" name="Hortic Res">
        <title>The genome of Dioscorea zingiberensis sheds light on the biosynthesis, origin and evolution of the medicinally important diosgenin saponins.</title>
        <authorList>
            <person name="Li Y."/>
            <person name="Tan C."/>
            <person name="Li Z."/>
            <person name="Guo J."/>
            <person name="Li S."/>
            <person name="Chen X."/>
            <person name="Wang C."/>
            <person name="Dai X."/>
            <person name="Yang H."/>
            <person name="Song W."/>
            <person name="Hou L."/>
            <person name="Xu J."/>
            <person name="Tong Z."/>
            <person name="Xu A."/>
            <person name="Yuan X."/>
            <person name="Wang W."/>
            <person name="Yang Q."/>
            <person name="Chen L."/>
            <person name="Sun Z."/>
            <person name="Wang K."/>
            <person name="Pan B."/>
            <person name="Chen J."/>
            <person name="Bao Y."/>
            <person name="Liu F."/>
            <person name="Qi X."/>
            <person name="Gang D.R."/>
            <person name="Wen J."/>
            <person name="Li J."/>
        </authorList>
    </citation>
    <scope>NUCLEOTIDE SEQUENCE</scope>
    <source>
        <strain evidence="1">Dzin_1.0</strain>
    </source>
</reference>
<name>A0A9D5HTP4_9LILI</name>
<gene>
    <name evidence="1" type="ORF">J5N97_006527</name>
</gene>
<keyword evidence="2" id="KW-1185">Reference proteome</keyword>
<sequence length="77" mass="8271">MGFRIGGQIQAGEGGLQPPCPWSQAIDEWPFLTEVGLDFNPRQLSLPHDGQGFLGAVRVGCIIISIVVAEETCVSLF</sequence>
<accession>A0A9D5HTP4</accession>
<dbReference type="EMBL" id="JAGGNH010000001">
    <property type="protein sequence ID" value="KAJ0988171.1"/>
    <property type="molecule type" value="Genomic_DNA"/>
</dbReference>